<protein>
    <submittedName>
        <fullName evidence="2">Uncharacterized protein</fullName>
    </submittedName>
</protein>
<name>A0A5J5EEU7_9PEZI</name>
<evidence type="ECO:0000256" key="1">
    <source>
        <dbReference type="SAM" id="MobiDB-lite"/>
    </source>
</evidence>
<organism evidence="2 3">
    <name type="scientific">Sphaerosporella brunnea</name>
    <dbReference type="NCBI Taxonomy" id="1250544"/>
    <lineage>
        <taxon>Eukaryota</taxon>
        <taxon>Fungi</taxon>
        <taxon>Dikarya</taxon>
        <taxon>Ascomycota</taxon>
        <taxon>Pezizomycotina</taxon>
        <taxon>Pezizomycetes</taxon>
        <taxon>Pezizales</taxon>
        <taxon>Pyronemataceae</taxon>
        <taxon>Sphaerosporella</taxon>
    </lineage>
</organism>
<proteinExistence type="predicted"/>
<gene>
    <name evidence="2" type="ORF">FN846DRAFT_1001300</name>
</gene>
<reference evidence="2 3" key="1">
    <citation type="submission" date="2019-09" db="EMBL/GenBank/DDBJ databases">
        <title>Draft genome of the ectomycorrhizal ascomycete Sphaerosporella brunnea.</title>
        <authorList>
            <consortium name="DOE Joint Genome Institute"/>
            <person name="Benucci G.M."/>
            <person name="Marozzi G."/>
            <person name="Antonielli L."/>
            <person name="Sanchez S."/>
            <person name="Marco P."/>
            <person name="Wang X."/>
            <person name="Falini L.B."/>
            <person name="Barry K."/>
            <person name="Haridas S."/>
            <person name="Lipzen A."/>
            <person name="Labutti K."/>
            <person name="Grigoriev I.V."/>
            <person name="Murat C."/>
            <person name="Martin F."/>
            <person name="Albertini E."/>
            <person name="Donnini D."/>
            <person name="Bonito G."/>
        </authorList>
    </citation>
    <scope>NUCLEOTIDE SEQUENCE [LARGE SCALE GENOMIC DNA]</scope>
    <source>
        <strain evidence="2 3">Sb_GMNB300</strain>
    </source>
</reference>
<evidence type="ECO:0000313" key="2">
    <source>
        <dbReference type="EMBL" id="KAA8894185.1"/>
    </source>
</evidence>
<comment type="caution">
    <text evidence="2">The sequence shown here is derived from an EMBL/GenBank/DDBJ whole genome shotgun (WGS) entry which is preliminary data.</text>
</comment>
<dbReference type="Proteomes" id="UP000326924">
    <property type="component" value="Unassembled WGS sequence"/>
</dbReference>
<dbReference type="InParanoid" id="A0A5J5EEU7"/>
<feature type="region of interest" description="Disordered" evidence="1">
    <location>
        <begin position="1"/>
        <end position="31"/>
    </location>
</feature>
<accession>A0A5J5EEU7</accession>
<dbReference type="AlphaFoldDB" id="A0A5J5EEU7"/>
<evidence type="ECO:0000313" key="3">
    <source>
        <dbReference type="Proteomes" id="UP000326924"/>
    </source>
</evidence>
<dbReference type="EMBL" id="VXIS01000359">
    <property type="protein sequence ID" value="KAA8894185.1"/>
    <property type="molecule type" value="Genomic_DNA"/>
</dbReference>
<dbReference type="OrthoDB" id="4818801at2759"/>
<keyword evidence="3" id="KW-1185">Reference proteome</keyword>
<sequence length="203" mass="22802">MPPRYPLPPRRDTVDVSPARTRRYGPPLTTRRAPKIDATARTAVRPQPRHRPRALYRHIFVSHVYARSRPWRTCCGDAARAVVQTEDRVREWGARVRLRAGVAIWRDGTEGAALSPRGADVRIDEVIAMLRACRKPCHFLRAFAKRCCFPLEMNVVLTLDPGGMVWLGYAHERVRSPPGAGGVWELVEAAENKGYDGEEAGSI</sequence>